<feature type="compositionally biased region" description="Basic and acidic residues" evidence="9">
    <location>
        <begin position="212"/>
        <end position="223"/>
    </location>
</feature>
<keyword evidence="3" id="KW-0963">Cytoplasm</keyword>
<keyword evidence="5" id="KW-0378">Hydrolase</keyword>
<accession>A0A178Z7C3</accession>
<evidence type="ECO:0000259" key="10">
    <source>
        <dbReference type="PROSITE" id="PS51192"/>
    </source>
</evidence>
<dbReference type="FunFam" id="3.40.50.300:FF:000987">
    <property type="entry name" value="DEAD/DEAH box RNA helicase"/>
    <property type="match status" value="1"/>
</dbReference>
<dbReference type="FunFam" id="3.40.50.300:FF:000354">
    <property type="entry name" value="ATP-dependent RNA helicase SKI2"/>
    <property type="match status" value="1"/>
</dbReference>
<dbReference type="GO" id="GO:0003724">
    <property type="term" value="F:RNA helicase activity"/>
    <property type="evidence" value="ECO:0007669"/>
    <property type="project" value="InterPro"/>
</dbReference>
<reference evidence="12 13" key="1">
    <citation type="submission" date="2016-04" db="EMBL/GenBank/DDBJ databases">
        <title>Draft genome of Fonsecaea erecta CBS 125763.</title>
        <authorList>
            <person name="Weiss V.A."/>
            <person name="Vicente V.A."/>
            <person name="Raittz R.T."/>
            <person name="Moreno L.F."/>
            <person name="De Souza E.M."/>
            <person name="Pedrosa F.O."/>
            <person name="Steffens M.B."/>
            <person name="Faoro H."/>
            <person name="Tadra-Sfeir M.Z."/>
            <person name="Najafzadeh M.J."/>
            <person name="Felipe M.S."/>
            <person name="Teixeira M."/>
            <person name="Sun J."/>
            <person name="Xi L."/>
            <person name="Gomes R."/>
            <person name="De Azevedo C.M."/>
            <person name="Salgado C.G."/>
            <person name="Da Silva M.B."/>
            <person name="Nascimento M.F."/>
            <person name="Queiroz-Telles F."/>
            <person name="Attili D.S."/>
            <person name="Gorbushina A."/>
        </authorList>
    </citation>
    <scope>NUCLEOTIDE SEQUENCE [LARGE SCALE GENOMIC DNA]</scope>
    <source>
        <strain evidence="12 13">CBS 125763</strain>
    </source>
</reference>
<dbReference type="GeneID" id="30013994"/>
<dbReference type="GO" id="GO:0005524">
    <property type="term" value="F:ATP binding"/>
    <property type="evidence" value="ECO:0007669"/>
    <property type="project" value="UniProtKB-KW"/>
</dbReference>
<dbReference type="SMART" id="SM00487">
    <property type="entry name" value="DEXDc"/>
    <property type="match status" value="1"/>
</dbReference>
<feature type="domain" description="Helicase ATP-binding" evidence="10">
    <location>
        <begin position="308"/>
        <end position="464"/>
    </location>
</feature>
<comment type="subcellular location">
    <subcellularLocation>
        <location evidence="1">Cytoplasm</location>
    </subcellularLocation>
</comment>
<dbReference type="CDD" id="cd18795">
    <property type="entry name" value="SF2_C_Ski2"/>
    <property type="match status" value="1"/>
</dbReference>
<dbReference type="Proteomes" id="UP000078343">
    <property type="component" value="Unassembled WGS sequence"/>
</dbReference>
<evidence type="ECO:0000313" key="12">
    <source>
        <dbReference type="EMBL" id="OAP55674.1"/>
    </source>
</evidence>
<dbReference type="SMART" id="SM01142">
    <property type="entry name" value="DSHCT"/>
    <property type="match status" value="1"/>
</dbReference>
<keyword evidence="13" id="KW-1185">Reference proteome</keyword>
<gene>
    <name evidence="12" type="ORF">AYL99_09826</name>
</gene>
<dbReference type="OrthoDB" id="64767at2759"/>
<dbReference type="GO" id="GO:0070478">
    <property type="term" value="P:nuclear-transcribed mRNA catabolic process, 3'-5' exonucleolytic nonsense-mediated decay"/>
    <property type="evidence" value="ECO:0007669"/>
    <property type="project" value="TreeGrafter"/>
</dbReference>
<dbReference type="SMART" id="SM00490">
    <property type="entry name" value="HELICc"/>
    <property type="match status" value="1"/>
</dbReference>
<dbReference type="STRING" id="1367422.A0A178Z7C3"/>
<sequence>MGSAVEQIKNELENQVVSAPTALTPAWLNKVQQRCDWPSTNYAELCQLAPPQTRTVTRFDRQGLEGKVAGYHQVTVPATGATAKNSMSLLRRPATRAEFVRGSAGFFPFTPGGLEGVDTIQAYEDQASLGDEDERRRSSKTKKAANGLARIIDFGVSGDGLLEVPPGFLRGMRLSDHKDSPTEVEDAHDVEKTLLDADNEGGAGVDLAPPGHVDDHNGRKTTNESDDGEGDSDEEEGYADVDELLPIEFPALQPHGDLLLRAATTKVPGKKWAHVVDINKPISNFEDLVPDMARTWPFELDTFQKEAIYHLEGGDSVFVAAHTSAGKTVVAEYAIALAAKHMTKAIYTSPIKALSNQKFRDFKTVFDDVGILTGDVQINPEASCLIMTTEILRSMLYRGADLIRDVEFVIFDEVHYVNDLERGVVWEEVIIMLPDHVTLILLSATVPNTYEFASWVGRTKKKDIYVISTPKRPVPLEHYLWAGKEIHKIVDSEKRFLQKGWKAANDILSGLDKVKEQKAVEAQATTRGGQAAGPRGGGRTQAQRGGSNQRGNTQQQRGRGSVPTRGQGNIARTGRGGGRTTAAQDRNLWVHLVQYLRKENLLPACIFVFSKRRCEENADSLSNQDFCTATEKSAIHMIIERSIARLRPEDRVLPQIRRLREMLGRGVAVHHGGLLPIVKEIVEILFARTLVKVLFATETFAMGLNLPTRTVVFSGYRKHDGREFRNLLPGEYTQMAGRAGRRGLDTVGTVIIVTPGKNEAPAAAELTQMITGPATKLRSQFRLHYNMILNLMRVEALRIEEMIKRSFSENATQALLPQHQEQVALSQANLDKIKREPCDVCDIDAEACHEAAMEFERLTRELHVSLLSSPVGRRLWTAKRLIVFKKDGIRTVGVLLEDGVRAGPNRGLNVLELSHIDAQRSTRDLLPYLPRVRTMFSALPEKASQVKWQITQVALDDVECITQTIVKVDVRSLMQSDSARQEFAEDDFVRTYSSWDLSAWDEQDWSKVHELHIRELLLKRKEAARVFEASHCLRECPQFLKHYGMQHDEWLIRENIHSLKMLMSDQNLSLLPDYQQRTAVLKDLGFIDDQARVQLKGKVACEIHSGDELVITELILENVLASFEPEEIVALLSSFVFQEKTDNEPQLTGNLERGRDAIIEIAERVNHYQILHQVILSSDDGANDFASRQRFGLVEVVYEWARGMSFNRITDLTDVMEGTIVRVITRLDETCREVMSAARLIGDPSLYAKMDKAREMIRRDVVFTASLYM</sequence>
<evidence type="ECO:0000256" key="8">
    <source>
        <dbReference type="ARBA" id="ARBA00022884"/>
    </source>
</evidence>
<evidence type="ECO:0000256" key="2">
    <source>
        <dbReference type="ARBA" id="ARBA00010140"/>
    </source>
</evidence>
<dbReference type="Pfam" id="PF17911">
    <property type="entry name" value="Ski2_N"/>
    <property type="match status" value="1"/>
</dbReference>
<evidence type="ECO:0000256" key="6">
    <source>
        <dbReference type="ARBA" id="ARBA00022806"/>
    </source>
</evidence>
<dbReference type="Pfam" id="PF21408">
    <property type="entry name" value="MTR4-like_stalk"/>
    <property type="match status" value="1"/>
</dbReference>
<feature type="region of interest" description="Disordered" evidence="9">
    <location>
        <begin position="199"/>
        <end position="237"/>
    </location>
</feature>
<evidence type="ECO:0000256" key="5">
    <source>
        <dbReference type="ARBA" id="ARBA00022801"/>
    </source>
</evidence>
<dbReference type="Pfam" id="PF00270">
    <property type="entry name" value="DEAD"/>
    <property type="match status" value="1"/>
</dbReference>
<dbReference type="EMBL" id="LVYI01000010">
    <property type="protein sequence ID" value="OAP55674.1"/>
    <property type="molecule type" value="Genomic_DNA"/>
</dbReference>
<dbReference type="GO" id="GO:0016787">
    <property type="term" value="F:hydrolase activity"/>
    <property type="evidence" value="ECO:0007669"/>
    <property type="project" value="UniProtKB-KW"/>
</dbReference>
<dbReference type="AlphaFoldDB" id="A0A178Z7C3"/>
<dbReference type="FunFam" id="1.10.3380.30:FF:000001">
    <property type="entry name" value="Ski2 ATP-dependent RNA helicase"/>
    <property type="match status" value="1"/>
</dbReference>
<comment type="similarity">
    <text evidence="2">Belongs to the helicase family. SKI2 subfamily.</text>
</comment>
<comment type="caution">
    <text evidence="12">The sequence shown here is derived from an EMBL/GenBank/DDBJ whole genome shotgun (WGS) entry which is preliminary data.</text>
</comment>
<dbReference type="RefSeq" id="XP_018689041.1">
    <property type="nucleotide sequence ID" value="XM_018841332.1"/>
</dbReference>
<keyword evidence="8" id="KW-0694">RNA-binding</keyword>
<dbReference type="InterPro" id="IPR011545">
    <property type="entry name" value="DEAD/DEAH_box_helicase_dom"/>
</dbReference>
<feature type="compositionally biased region" description="Acidic residues" evidence="9">
    <location>
        <begin position="224"/>
        <end position="237"/>
    </location>
</feature>
<dbReference type="GO" id="GO:0055087">
    <property type="term" value="C:Ski complex"/>
    <property type="evidence" value="ECO:0007669"/>
    <property type="project" value="TreeGrafter"/>
</dbReference>
<evidence type="ECO:0000313" key="13">
    <source>
        <dbReference type="Proteomes" id="UP000078343"/>
    </source>
</evidence>
<dbReference type="Gene3D" id="2.30.30.1160">
    <property type="match status" value="1"/>
</dbReference>
<dbReference type="Pfam" id="PF08148">
    <property type="entry name" value="DSHCT"/>
    <property type="match status" value="1"/>
</dbReference>
<evidence type="ECO:0000256" key="3">
    <source>
        <dbReference type="ARBA" id="ARBA00022490"/>
    </source>
</evidence>
<protein>
    <recommendedName>
        <fullName evidence="14">Antiviral helicase</fullName>
    </recommendedName>
</protein>
<dbReference type="InterPro" id="IPR014001">
    <property type="entry name" value="Helicase_ATP-bd"/>
</dbReference>
<keyword evidence="7" id="KW-0067">ATP-binding</keyword>
<feature type="region of interest" description="Disordered" evidence="9">
    <location>
        <begin position="519"/>
        <end position="581"/>
    </location>
</feature>
<dbReference type="PIRSF" id="PIRSF005198">
    <property type="entry name" value="Antiviral_helicase_SKI2"/>
    <property type="match status" value="1"/>
</dbReference>
<feature type="compositionally biased region" description="Gly residues" evidence="9">
    <location>
        <begin position="530"/>
        <end position="539"/>
    </location>
</feature>
<dbReference type="SUPFAM" id="SSF52540">
    <property type="entry name" value="P-loop containing nucleoside triphosphate hydrolases"/>
    <property type="match status" value="1"/>
</dbReference>
<dbReference type="Pfam" id="PF13234">
    <property type="entry name" value="MTR4_beta-barrel"/>
    <property type="match status" value="1"/>
</dbReference>
<dbReference type="PROSITE" id="PS51192">
    <property type="entry name" value="HELICASE_ATP_BIND_1"/>
    <property type="match status" value="1"/>
</dbReference>
<dbReference type="Gene3D" id="1.10.3380.30">
    <property type="match status" value="2"/>
</dbReference>
<evidence type="ECO:0000256" key="4">
    <source>
        <dbReference type="ARBA" id="ARBA00022741"/>
    </source>
</evidence>
<dbReference type="InterPro" id="IPR048392">
    <property type="entry name" value="MTR4-like_stalk"/>
</dbReference>
<evidence type="ECO:0000259" key="11">
    <source>
        <dbReference type="PROSITE" id="PS51194"/>
    </source>
</evidence>
<dbReference type="GO" id="GO:0003723">
    <property type="term" value="F:RNA binding"/>
    <property type="evidence" value="ECO:0007669"/>
    <property type="project" value="UniProtKB-KW"/>
</dbReference>
<keyword evidence="6" id="KW-0347">Helicase</keyword>
<dbReference type="InterPro" id="IPR027417">
    <property type="entry name" value="P-loop_NTPase"/>
</dbReference>
<dbReference type="InterPro" id="IPR025696">
    <property type="entry name" value="Beta-barrel_MTR4"/>
</dbReference>
<feature type="compositionally biased region" description="Low complexity" evidence="9">
    <location>
        <begin position="540"/>
        <end position="561"/>
    </location>
</feature>
<dbReference type="InterPro" id="IPR016438">
    <property type="entry name" value="SKI2-like"/>
</dbReference>
<keyword evidence="4" id="KW-0547">Nucleotide-binding</keyword>
<proteinExistence type="inferred from homology"/>
<organism evidence="12 13">
    <name type="scientific">Fonsecaea erecta</name>
    <dbReference type="NCBI Taxonomy" id="1367422"/>
    <lineage>
        <taxon>Eukaryota</taxon>
        <taxon>Fungi</taxon>
        <taxon>Dikarya</taxon>
        <taxon>Ascomycota</taxon>
        <taxon>Pezizomycotina</taxon>
        <taxon>Eurotiomycetes</taxon>
        <taxon>Chaetothyriomycetidae</taxon>
        <taxon>Chaetothyriales</taxon>
        <taxon>Herpotrichiellaceae</taxon>
        <taxon>Fonsecaea</taxon>
    </lineage>
</organism>
<evidence type="ECO:0008006" key="14">
    <source>
        <dbReference type="Google" id="ProtNLM"/>
    </source>
</evidence>
<dbReference type="InterPro" id="IPR001650">
    <property type="entry name" value="Helicase_C-like"/>
</dbReference>
<dbReference type="InterPro" id="IPR040801">
    <property type="entry name" value="Ski2_N"/>
</dbReference>
<dbReference type="PANTHER" id="PTHR12131">
    <property type="entry name" value="ATP-DEPENDENT RNA AND DNA HELICASE"/>
    <property type="match status" value="1"/>
</dbReference>
<dbReference type="Pfam" id="PF00271">
    <property type="entry name" value="Helicase_C"/>
    <property type="match status" value="1"/>
</dbReference>
<dbReference type="InterPro" id="IPR012961">
    <property type="entry name" value="Ski2/MTR4_C"/>
</dbReference>
<feature type="domain" description="Helicase C-terminal" evidence="11">
    <location>
        <begin position="591"/>
        <end position="795"/>
    </location>
</feature>
<dbReference type="PANTHER" id="PTHR12131:SF1">
    <property type="entry name" value="ATP-DEPENDENT RNA HELICASE SUPV3L1, MITOCHONDRIAL-RELATED"/>
    <property type="match status" value="1"/>
</dbReference>
<evidence type="ECO:0000256" key="1">
    <source>
        <dbReference type="ARBA" id="ARBA00004496"/>
    </source>
</evidence>
<dbReference type="PROSITE" id="PS51194">
    <property type="entry name" value="HELICASE_CTER"/>
    <property type="match status" value="1"/>
</dbReference>
<dbReference type="Gene3D" id="3.40.50.300">
    <property type="entry name" value="P-loop containing nucleotide triphosphate hydrolases"/>
    <property type="match status" value="2"/>
</dbReference>
<evidence type="ECO:0000256" key="9">
    <source>
        <dbReference type="SAM" id="MobiDB-lite"/>
    </source>
</evidence>
<evidence type="ECO:0000256" key="7">
    <source>
        <dbReference type="ARBA" id="ARBA00022840"/>
    </source>
</evidence>
<dbReference type="InterPro" id="IPR050699">
    <property type="entry name" value="RNA-DNA_Helicase"/>
</dbReference>
<name>A0A178Z7C3_9EURO</name>